<evidence type="ECO:0000313" key="8">
    <source>
        <dbReference type="Proteomes" id="UP000032303"/>
    </source>
</evidence>
<keyword evidence="1" id="KW-0678">Repressor</keyword>
<dbReference type="PATRIC" id="fig|658445.3.peg.1191"/>
<evidence type="ECO:0000256" key="4">
    <source>
        <dbReference type="ARBA" id="ARBA00023159"/>
    </source>
</evidence>
<dbReference type="GO" id="GO:0043565">
    <property type="term" value="F:sequence-specific DNA binding"/>
    <property type="evidence" value="ECO:0007669"/>
    <property type="project" value="InterPro"/>
</dbReference>
<dbReference type="InterPro" id="IPR009057">
    <property type="entry name" value="Homeodomain-like_sf"/>
</dbReference>
<dbReference type="AlphaFoldDB" id="A0A0C5WSY1"/>
<dbReference type="PROSITE" id="PS01124">
    <property type="entry name" value="HTH_ARAC_FAMILY_2"/>
    <property type="match status" value="1"/>
</dbReference>
<keyword evidence="5" id="KW-0804">Transcription</keyword>
<feature type="domain" description="HTH araC/xylS-type" evidence="6">
    <location>
        <begin position="156"/>
        <end position="256"/>
    </location>
</feature>
<dbReference type="KEGG" id="pgb:H744_1c1105"/>
<proteinExistence type="predicted"/>
<dbReference type="EMBL" id="CP005973">
    <property type="protein sequence ID" value="AJR06130.1"/>
    <property type="molecule type" value="Genomic_DNA"/>
</dbReference>
<dbReference type="HOGENOM" id="CLU_000445_87_0_6"/>
<keyword evidence="3" id="KW-0238">DNA-binding</keyword>
<evidence type="ECO:0000256" key="5">
    <source>
        <dbReference type="ARBA" id="ARBA00023163"/>
    </source>
</evidence>
<name>A0A0C5WSY1_9GAMM</name>
<evidence type="ECO:0000256" key="1">
    <source>
        <dbReference type="ARBA" id="ARBA00022491"/>
    </source>
</evidence>
<dbReference type="GO" id="GO:0003700">
    <property type="term" value="F:DNA-binding transcription factor activity"/>
    <property type="evidence" value="ECO:0007669"/>
    <property type="project" value="InterPro"/>
</dbReference>
<dbReference type="Pfam" id="PF02311">
    <property type="entry name" value="AraC_binding"/>
    <property type="match status" value="1"/>
</dbReference>
<evidence type="ECO:0000256" key="2">
    <source>
        <dbReference type="ARBA" id="ARBA00023015"/>
    </source>
</evidence>
<dbReference type="SMART" id="SM00342">
    <property type="entry name" value="HTH_ARAC"/>
    <property type="match status" value="1"/>
</dbReference>
<dbReference type="CDD" id="cd06124">
    <property type="entry name" value="cupin_NimR-like_N"/>
    <property type="match status" value="1"/>
</dbReference>
<keyword evidence="2" id="KW-0805">Transcription regulation</keyword>
<dbReference type="Proteomes" id="UP000032303">
    <property type="component" value="Chromosome 1"/>
</dbReference>
<dbReference type="InterPro" id="IPR018062">
    <property type="entry name" value="HTH_AraC-typ_CS"/>
</dbReference>
<keyword evidence="4" id="KW-0010">Activator</keyword>
<dbReference type="Gene3D" id="1.10.10.60">
    <property type="entry name" value="Homeodomain-like"/>
    <property type="match status" value="2"/>
</dbReference>
<evidence type="ECO:0000259" key="6">
    <source>
        <dbReference type="PROSITE" id="PS01124"/>
    </source>
</evidence>
<dbReference type="FunFam" id="1.10.10.60:FF:000132">
    <property type="entry name" value="AraC family transcriptional regulator"/>
    <property type="match status" value="1"/>
</dbReference>
<sequence>MALITEQDRFNPDRINSQVVGIAANIGRHDSGMHCHQKAQLLYAPSGSMSITLENHQCILPPTRAAWIPAGINHCAVMTNVVAYRSLYFDTRQKVNYPDQIRIIGVNPLLRELIERMAFWSWQMPFNEQEAVVNLFWQELASSPDETLLLPLPSDPRLAAWLDKLKQEGHNPAPLNEAALSIGASEKTISRIFTRETGMPYQAWRQQWRLMKAIELLSDNKPVSAVAFDLGFSSDSAFISFFRKQTGTTPTSYIKKTTY</sequence>
<gene>
    <name evidence="7" type="ORF">H744_1c1105</name>
</gene>
<organism evidence="7 8">
    <name type="scientific">Photobacterium gaetbulicola Gung47</name>
    <dbReference type="NCBI Taxonomy" id="658445"/>
    <lineage>
        <taxon>Bacteria</taxon>
        <taxon>Pseudomonadati</taxon>
        <taxon>Pseudomonadota</taxon>
        <taxon>Gammaproteobacteria</taxon>
        <taxon>Vibrionales</taxon>
        <taxon>Vibrionaceae</taxon>
        <taxon>Photobacterium</taxon>
    </lineage>
</organism>
<evidence type="ECO:0000313" key="7">
    <source>
        <dbReference type="EMBL" id="AJR06130.1"/>
    </source>
</evidence>
<dbReference type="Pfam" id="PF12833">
    <property type="entry name" value="HTH_18"/>
    <property type="match status" value="1"/>
</dbReference>
<keyword evidence="8" id="KW-1185">Reference proteome</keyword>
<dbReference type="InterPro" id="IPR018060">
    <property type="entry name" value="HTH_AraC"/>
</dbReference>
<protein>
    <submittedName>
        <fullName evidence="7">AraC/XylS family transcriptional regulator</fullName>
    </submittedName>
</protein>
<dbReference type="PRINTS" id="PR00032">
    <property type="entry name" value="HTHARAC"/>
</dbReference>
<dbReference type="InterPro" id="IPR011051">
    <property type="entry name" value="RmlC_Cupin_sf"/>
</dbReference>
<accession>A0A0C5WSY1</accession>
<dbReference type="PANTHER" id="PTHR11019:SF159">
    <property type="entry name" value="TRANSCRIPTIONAL REGULATOR-RELATED"/>
    <property type="match status" value="1"/>
</dbReference>
<dbReference type="SUPFAM" id="SSF51182">
    <property type="entry name" value="RmlC-like cupins"/>
    <property type="match status" value="1"/>
</dbReference>
<reference evidence="7 8" key="1">
    <citation type="submission" date="2013-05" db="EMBL/GenBank/DDBJ databases">
        <title>Complete genome sequence of the lipase-producing bacterium Photobacterium gaetbulicola Gung47.</title>
        <authorList>
            <person name="Kim Y.-O."/>
        </authorList>
    </citation>
    <scope>NUCLEOTIDE SEQUENCE [LARGE SCALE GENOMIC DNA]</scope>
    <source>
        <strain evidence="7 8">Gung47</strain>
    </source>
</reference>
<evidence type="ECO:0000256" key="3">
    <source>
        <dbReference type="ARBA" id="ARBA00023125"/>
    </source>
</evidence>
<dbReference type="PROSITE" id="PS00041">
    <property type="entry name" value="HTH_ARAC_FAMILY_1"/>
    <property type="match status" value="1"/>
</dbReference>
<dbReference type="SUPFAM" id="SSF46689">
    <property type="entry name" value="Homeodomain-like"/>
    <property type="match status" value="1"/>
</dbReference>
<dbReference type="PANTHER" id="PTHR11019">
    <property type="entry name" value="HTH-TYPE TRANSCRIPTIONAL REGULATOR NIMR"/>
    <property type="match status" value="1"/>
</dbReference>
<dbReference type="STRING" id="658445.H744_1c1105"/>
<dbReference type="InterPro" id="IPR003313">
    <property type="entry name" value="AraC-bd"/>
</dbReference>
<dbReference type="InterPro" id="IPR020449">
    <property type="entry name" value="Tscrpt_reg_AraC-type_HTH"/>
</dbReference>
<dbReference type="OrthoDB" id="5949386at2"/>